<dbReference type="Proteomes" id="UP001226091">
    <property type="component" value="Chromosome"/>
</dbReference>
<name>A0ACD4R9B1_9BACI</name>
<dbReference type="EMBL" id="CP126116">
    <property type="protein sequence ID" value="WHZ57031.1"/>
    <property type="molecule type" value="Genomic_DNA"/>
</dbReference>
<organism evidence="1 2">
    <name type="scientific">Metabacillus hrfriensis</name>
    <dbReference type="NCBI Taxonomy" id="3048891"/>
    <lineage>
        <taxon>Bacteria</taxon>
        <taxon>Bacillati</taxon>
        <taxon>Bacillota</taxon>
        <taxon>Bacilli</taxon>
        <taxon>Bacillales</taxon>
        <taxon>Bacillaceae</taxon>
        <taxon>Metabacillus</taxon>
    </lineage>
</organism>
<keyword evidence="2" id="KW-1185">Reference proteome</keyword>
<sequence>MKKRAAIFIPVILLFIAAGYYAFSSFSLFSDEENNNPGVLSGKSENIELTFWRNYGTKLENEAYKELIAAFESSHPGITIKMNAIPYGDYELRLRTEIAAGSPPDIMSIDSPNLALYANSGALLSIDKEMKEEGEIEDIPFSTLEGMKFEDEIYLSPIAESGVALFYNIDLFKKAGLPLPSDDPASPMTWDEVVEMAKKINDPGNEIFGIDPAQGFSDGESPSYFKTPLLWQFGADVLSPDGKTASGYLNSKNAVQALQFYQDLYHRYKVASVDLPPDPFITGHLGMTVLGSWMLGEIERNNPDFKLGEDFGVAPLPKGNYQVTPNGGWALGISAKSDHPEEAWKFIRYMTSFEGSKKYVDITGDMPARFSVSKAFPELTAYPKNIFVQQALKYSKNRPVSPAYPVISDALKELFEEIGIGGKDVKASADKAVAKINSGLDDINDKE</sequence>
<evidence type="ECO:0000313" key="2">
    <source>
        <dbReference type="Proteomes" id="UP001226091"/>
    </source>
</evidence>
<protein>
    <submittedName>
        <fullName evidence="1">Sugar ABC transporter substrate-binding protein</fullName>
    </submittedName>
</protein>
<gene>
    <name evidence="1" type="ORF">QLQ22_20575</name>
</gene>
<proteinExistence type="predicted"/>
<reference evidence="2" key="1">
    <citation type="journal article" date="2025" name="Aquaculture">
        <title>Assessment of the bioflocculant production and safety properties of Metabacillus hrfriensis sp. nov. based on phenotypic and whole-genome sequencing analysis.</title>
        <authorList>
            <person name="Zhang R."/>
            <person name="Zhao Z."/>
            <person name="Luo L."/>
            <person name="Wang S."/>
            <person name="Guo K."/>
            <person name="Xu W."/>
        </authorList>
    </citation>
    <scope>NUCLEOTIDE SEQUENCE [LARGE SCALE GENOMIC DNA]</scope>
    <source>
        <strain evidence="2">CT-WN-B3</strain>
    </source>
</reference>
<evidence type="ECO:0000313" key="1">
    <source>
        <dbReference type="EMBL" id="WHZ57031.1"/>
    </source>
</evidence>
<accession>A0ACD4R9B1</accession>